<organism evidence="1 2">
    <name type="scientific">Olea europaea subsp. europaea</name>
    <dbReference type="NCBI Taxonomy" id="158383"/>
    <lineage>
        <taxon>Eukaryota</taxon>
        <taxon>Viridiplantae</taxon>
        <taxon>Streptophyta</taxon>
        <taxon>Embryophyta</taxon>
        <taxon>Tracheophyta</taxon>
        <taxon>Spermatophyta</taxon>
        <taxon>Magnoliopsida</taxon>
        <taxon>eudicotyledons</taxon>
        <taxon>Gunneridae</taxon>
        <taxon>Pentapetalae</taxon>
        <taxon>asterids</taxon>
        <taxon>lamiids</taxon>
        <taxon>Lamiales</taxon>
        <taxon>Oleaceae</taxon>
        <taxon>Oleeae</taxon>
        <taxon>Olea</taxon>
    </lineage>
</organism>
<evidence type="ECO:0000313" key="2">
    <source>
        <dbReference type="Proteomes" id="UP000594638"/>
    </source>
</evidence>
<sequence>MPGVICENQIKGKRMWPLIKKAPLFPTISSLQRRSSHVDCSATIYSSPCFSAQKSPYGVSDSRIESNLLTTNTKTLLEKLSLYTPTHSKISLQFKEKIPRLEIMGIDSGRALSENPFLHTASLHSINEIITFL</sequence>
<dbReference type="EMBL" id="CACTIH010001806">
    <property type="protein sequence ID" value="CAA2962940.1"/>
    <property type="molecule type" value="Genomic_DNA"/>
</dbReference>
<accession>A0A8S0Q4N1</accession>
<dbReference type="Gramene" id="OE9A089242T1">
    <property type="protein sequence ID" value="OE9A089242C1"/>
    <property type="gene ID" value="OE9A089242"/>
</dbReference>
<protein>
    <submittedName>
        <fullName evidence="1">Transcription termination factor MTEF1, chloroplastic</fullName>
    </submittedName>
</protein>
<evidence type="ECO:0000313" key="1">
    <source>
        <dbReference type="EMBL" id="CAA2962940.1"/>
    </source>
</evidence>
<dbReference type="AlphaFoldDB" id="A0A8S0Q4N1"/>
<proteinExistence type="predicted"/>
<keyword evidence="2" id="KW-1185">Reference proteome</keyword>
<dbReference type="Proteomes" id="UP000594638">
    <property type="component" value="Unassembled WGS sequence"/>
</dbReference>
<gene>
    <name evidence="1" type="ORF">OLEA9_A089242</name>
</gene>
<comment type="caution">
    <text evidence="1">The sequence shown here is derived from an EMBL/GenBank/DDBJ whole genome shotgun (WGS) entry which is preliminary data.</text>
</comment>
<name>A0A8S0Q4N1_OLEEU</name>
<reference evidence="1 2" key="1">
    <citation type="submission" date="2019-12" db="EMBL/GenBank/DDBJ databases">
        <authorList>
            <person name="Alioto T."/>
            <person name="Alioto T."/>
            <person name="Gomez Garrido J."/>
        </authorList>
    </citation>
    <scope>NUCLEOTIDE SEQUENCE [LARGE SCALE GENOMIC DNA]</scope>
</reference>